<sequence length="281" mass="31337">MFDLACGTQAPVKASVRKGIATLIKGMIAKPTDKGVEQLTSSVVSAALKETLNRILGTLDVNEVVFIIGLLTSTFDRMKAHSVVPEQYNEALSILDTLLCSTQSEIMLHTEEAFGLILLDKRFPVERRLQFLMDLSDWQLFDRDVLPSMGTFLLSLMNEKNLPVSTVLSSLTRIALVRVSPFDEPCGFIDISSEVSFSRHESRNFVAIDCANMTDLSMEISRGRQAMILEFQRWIMSGLTSATMSGTNGFQIASNDRLFPLMLTFIRYGCYNCDCDSVIIF</sequence>
<dbReference type="OrthoDB" id="360653at2759"/>
<evidence type="ECO:0000313" key="2">
    <source>
        <dbReference type="Proteomes" id="UP000272942"/>
    </source>
</evidence>
<reference evidence="3" key="1">
    <citation type="submission" date="2016-06" db="UniProtKB">
        <authorList>
            <consortium name="WormBaseParasite"/>
        </authorList>
    </citation>
    <scope>IDENTIFICATION</scope>
</reference>
<gene>
    <name evidence="1" type="ORF">ECPE_LOCUS511</name>
</gene>
<organism evidence="3">
    <name type="scientific">Echinostoma caproni</name>
    <dbReference type="NCBI Taxonomy" id="27848"/>
    <lineage>
        <taxon>Eukaryota</taxon>
        <taxon>Metazoa</taxon>
        <taxon>Spiralia</taxon>
        <taxon>Lophotrochozoa</taxon>
        <taxon>Platyhelminthes</taxon>
        <taxon>Trematoda</taxon>
        <taxon>Digenea</taxon>
        <taxon>Plagiorchiida</taxon>
        <taxon>Echinostomata</taxon>
        <taxon>Echinostomatoidea</taxon>
        <taxon>Echinostomatidae</taxon>
        <taxon>Echinostoma</taxon>
    </lineage>
</organism>
<keyword evidence="2" id="KW-1185">Reference proteome</keyword>
<reference evidence="1 2" key="2">
    <citation type="submission" date="2018-11" db="EMBL/GenBank/DDBJ databases">
        <authorList>
            <consortium name="Pathogen Informatics"/>
        </authorList>
    </citation>
    <scope>NUCLEOTIDE SEQUENCE [LARGE SCALE GENOMIC DNA]</scope>
    <source>
        <strain evidence="1 2">Egypt</strain>
    </source>
</reference>
<evidence type="ECO:0000313" key="3">
    <source>
        <dbReference type="WBParaSite" id="ECPE_0000051101-mRNA-1"/>
    </source>
</evidence>
<dbReference type="EMBL" id="UZAN01001753">
    <property type="protein sequence ID" value="VDP23566.1"/>
    <property type="molecule type" value="Genomic_DNA"/>
</dbReference>
<dbReference type="AlphaFoldDB" id="A0A183A0M6"/>
<dbReference type="Proteomes" id="UP000272942">
    <property type="component" value="Unassembled WGS sequence"/>
</dbReference>
<protein>
    <submittedName>
        <fullName evidence="3">26S proteasome non-ATPase regulatory subunit 5</fullName>
    </submittedName>
</protein>
<accession>A0A183A0M6</accession>
<proteinExistence type="predicted"/>
<evidence type="ECO:0000313" key="1">
    <source>
        <dbReference type="EMBL" id="VDP23566.1"/>
    </source>
</evidence>
<name>A0A183A0M6_9TREM</name>
<dbReference type="WBParaSite" id="ECPE_0000051101-mRNA-1">
    <property type="protein sequence ID" value="ECPE_0000051101-mRNA-1"/>
    <property type="gene ID" value="ECPE_0000051101"/>
</dbReference>